<accession>A0AAV3T0Z0</accession>
<evidence type="ECO:0000313" key="1">
    <source>
        <dbReference type="EMBL" id="GAA0649552.1"/>
    </source>
</evidence>
<sequence length="50" mass="5773">MPQLDCPECERGIAMHELETRTVAQTTGFETNYRCPFCRSDFDEVAELMT</sequence>
<dbReference type="RefSeq" id="WP_227261261.1">
    <property type="nucleotide sequence ID" value="NZ_BAAADU010000002.1"/>
</dbReference>
<evidence type="ECO:0008006" key="3">
    <source>
        <dbReference type="Google" id="ProtNLM"/>
    </source>
</evidence>
<dbReference type="AlphaFoldDB" id="A0AAV3T0Z0"/>
<dbReference type="GeneID" id="68571837"/>
<reference evidence="1 2" key="1">
    <citation type="journal article" date="2019" name="Int. J. Syst. Evol. Microbiol.">
        <title>The Global Catalogue of Microorganisms (GCM) 10K type strain sequencing project: providing services to taxonomists for standard genome sequencing and annotation.</title>
        <authorList>
            <consortium name="The Broad Institute Genomics Platform"/>
            <consortium name="The Broad Institute Genome Sequencing Center for Infectious Disease"/>
            <person name="Wu L."/>
            <person name="Ma J."/>
        </authorList>
    </citation>
    <scope>NUCLEOTIDE SEQUENCE [LARGE SCALE GENOMIC DNA]</scope>
    <source>
        <strain evidence="1 2">JCM 16327</strain>
    </source>
</reference>
<organism evidence="1 2">
    <name type="scientific">Salarchaeum japonicum</name>
    <dbReference type="NCBI Taxonomy" id="555573"/>
    <lineage>
        <taxon>Archaea</taxon>
        <taxon>Methanobacteriati</taxon>
        <taxon>Methanobacteriota</taxon>
        <taxon>Stenosarchaea group</taxon>
        <taxon>Halobacteria</taxon>
        <taxon>Halobacteriales</taxon>
        <taxon>Halobacteriaceae</taxon>
    </lineage>
</organism>
<proteinExistence type="predicted"/>
<evidence type="ECO:0000313" key="2">
    <source>
        <dbReference type="Proteomes" id="UP001500194"/>
    </source>
</evidence>
<comment type="caution">
    <text evidence="1">The sequence shown here is derived from an EMBL/GenBank/DDBJ whole genome shotgun (WGS) entry which is preliminary data.</text>
</comment>
<keyword evidence="2" id="KW-1185">Reference proteome</keyword>
<dbReference type="EMBL" id="BAAADU010000002">
    <property type="protein sequence ID" value="GAA0649552.1"/>
    <property type="molecule type" value="Genomic_DNA"/>
</dbReference>
<protein>
    <recommendedName>
        <fullName evidence="3">Small CPxCG-related zinc finger protein</fullName>
    </recommendedName>
</protein>
<dbReference type="Proteomes" id="UP001500194">
    <property type="component" value="Unassembled WGS sequence"/>
</dbReference>
<gene>
    <name evidence="1" type="ORF">GCM10009019_10350</name>
</gene>
<name>A0AAV3T0Z0_9EURY</name>